<dbReference type="GO" id="GO:0006508">
    <property type="term" value="P:proteolysis"/>
    <property type="evidence" value="ECO:0007669"/>
    <property type="project" value="InterPro"/>
</dbReference>
<dbReference type="InterPro" id="IPR043504">
    <property type="entry name" value="Peptidase_S1_PA_chymotrypsin"/>
</dbReference>
<dbReference type="InterPro" id="IPR009003">
    <property type="entry name" value="Peptidase_S1_PA"/>
</dbReference>
<dbReference type="PRINTS" id="PR00722">
    <property type="entry name" value="CHYMOTRYPSIN"/>
</dbReference>
<dbReference type="OrthoDB" id="5565075at2759"/>
<sequence>MFEYNNYLVFLLFFSKGISALTFGTDVKEKVPYQVAIFSPANNAIPNCNGALISEVWVVTSKKCIREMPVRLVLGATNIQEKEDHQVEIIIRSMEQMFSPQRPVDVTMVRLLQPVGVNSYIRPIKVGKAGSHHEVIVTSWGDHGGHLKESFTGIKSSYRCYAKGTVLNRRKPSRYEICTFGTACRGDHGAPLVFRDDSDKIKLVGILTSYEPNCRSFSDFYTRLMPLHNWFREIEVIARKKFSNSTSSIETTTDSLNKPLYTQSGINASNIPMTHTGVLISNDTGKPAGLAEQTSISDSVHNIPTGYHAVEPIGLAGEASTSESMHNSSTEFHAGKPTTELAVEASTSNTVHNIYTEHLAGQPIALAGEESTTESMHSFTDFNAGKPTGLPGEASISESVQYISTGYHEGKPIELAVEESTTESMHISPDFNAGKQTGIAGEASTSETVQYIPTGYHEEIPTGLAGEVYASESAHNLSTEYHASPGTGNNEGSTTMIMSTTIPTNTEYSSESLIPNESHVMTSNTDATTVPEGPDAHSLSYMNTVVPVVVTESQPTEAYLTETVTHQATKVQENLTMNESTITESTIDSSVTATAGVLVSETSTVPSPMDINVQPRPIDGDVDGNKDEDEEDEEEDGAEDDYENGSEGDDENSDERDIIEPEISNKPSNVGNTSESQVTTSGLPIGQNSSDQTIISPGTSSILMIINPLSPNGVTKITIQNSPMKGSTKYYERPISIHFGGSSSKFVMVNQPAKRPIYSQYGKSTNTIPFASPQSRPYMNQLGGQSSIQIPYAYQQPVRPMYMCLGQSYTLTRYPPNQQSGRPIQNLPGKSSSAILYGNPRPRPIQNMPGKSSSAILYVNPQSRPIQNMPAKSSFPIQYANPQSGRPILIRPGLTPTNVQHIIKQSGKSSPTIQYAGRPIRPIQSGKNSPTIQYANLQSGRPILPIQSGKSSPTIQYAGRPIRPIHSGKSSPTIQYAKPQSERPILIRPGLTPTNTQSTPQQSGVPCIIQPGPYSKTIPYANPQLGVPVNMRPGLQYNKQKPGVPCIIQSGPAFGTNPYANLPSRVPNIYKQPTNVQGF</sequence>
<evidence type="ECO:0000256" key="4">
    <source>
        <dbReference type="SAM" id="SignalP"/>
    </source>
</evidence>
<feature type="compositionally biased region" description="Acidic residues" evidence="3">
    <location>
        <begin position="620"/>
        <end position="654"/>
    </location>
</feature>
<evidence type="ECO:0000256" key="2">
    <source>
        <dbReference type="ARBA" id="ARBA00024195"/>
    </source>
</evidence>
<dbReference type="InterPro" id="IPR001314">
    <property type="entry name" value="Peptidase_S1A"/>
</dbReference>
<evidence type="ECO:0000256" key="3">
    <source>
        <dbReference type="SAM" id="MobiDB-lite"/>
    </source>
</evidence>
<protein>
    <recommendedName>
        <fullName evidence="5">Peptidase S1 domain-containing protein</fullName>
    </recommendedName>
</protein>
<reference evidence="6" key="1">
    <citation type="submission" date="2022-01" db="EMBL/GenBank/DDBJ databases">
        <authorList>
            <person name="King R."/>
        </authorList>
    </citation>
    <scope>NUCLEOTIDE SEQUENCE</scope>
</reference>
<evidence type="ECO:0000313" key="6">
    <source>
        <dbReference type="EMBL" id="CAH1156136.1"/>
    </source>
</evidence>
<organism evidence="6 7">
    <name type="scientific">Phaedon cochleariae</name>
    <name type="common">Mustard beetle</name>
    <dbReference type="NCBI Taxonomy" id="80249"/>
    <lineage>
        <taxon>Eukaryota</taxon>
        <taxon>Metazoa</taxon>
        <taxon>Ecdysozoa</taxon>
        <taxon>Arthropoda</taxon>
        <taxon>Hexapoda</taxon>
        <taxon>Insecta</taxon>
        <taxon>Pterygota</taxon>
        <taxon>Neoptera</taxon>
        <taxon>Endopterygota</taxon>
        <taxon>Coleoptera</taxon>
        <taxon>Polyphaga</taxon>
        <taxon>Cucujiformia</taxon>
        <taxon>Chrysomeloidea</taxon>
        <taxon>Chrysomelidae</taxon>
        <taxon>Chrysomelinae</taxon>
        <taxon>Chrysomelini</taxon>
        <taxon>Phaedon</taxon>
    </lineage>
</organism>
<reference evidence="6" key="2">
    <citation type="submission" date="2022-10" db="EMBL/GenBank/DDBJ databases">
        <authorList>
            <consortium name="ENA_rothamsted_submissions"/>
            <consortium name="culmorum"/>
            <person name="King R."/>
        </authorList>
    </citation>
    <scope>NUCLEOTIDE SEQUENCE</scope>
</reference>
<keyword evidence="7" id="KW-1185">Reference proteome</keyword>
<dbReference type="AlphaFoldDB" id="A0A9P0DNV4"/>
<keyword evidence="4" id="KW-0732">Signal</keyword>
<feature type="chain" id="PRO_5040448081" description="Peptidase S1 domain-containing protein" evidence="4">
    <location>
        <begin position="21"/>
        <end position="1079"/>
    </location>
</feature>
<dbReference type="Pfam" id="PF00089">
    <property type="entry name" value="Trypsin"/>
    <property type="match status" value="1"/>
</dbReference>
<proteinExistence type="inferred from homology"/>
<feature type="region of interest" description="Disordered" evidence="3">
    <location>
        <begin position="960"/>
        <end position="982"/>
    </location>
</feature>
<evidence type="ECO:0000259" key="5">
    <source>
        <dbReference type="PROSITE" id="PS50240"/>
    </source>
</evidence>
<name>A0A9P0DNV4_PHACE</name>
<dbReference type="InterPro" id="IPR001254">
    <property type="entry name" value="Trypsin_dom"/>
</dbReference>
<evidence type="ECO:0000313" key="7">
    <source>
        <dbReference type="Proteomes" id="UP001153737"/>
    </source>
</evidence>
<feature type="compositionally biased region" description="Polar residues" evidence="3">
    <location>
        <begin position="665"/>
        <end position="693"/>
    </location>
</feature>
<dbReference type="Gene3D" id="2.40.10.10">
    <property type="entry name" value="Trypsin-like serine proteases"/>
    <property type="match status" value="1"/>
</dbReference>
<accession>A0A9P0DNV4</accession>
<dbReference type="SUPFAM" id="SSF50494">
    <property type="entry name" value="Trypsin-like serine proteases"/>
    <property type="match status" value="1"/>
</dbReference>
<dbReference type="PROSITE" id="PS50240">
    <property type="entry name" value="TRYPSIN_DOM"/>
    <property type="match status" value="1"/>
</dbReference>
<gene>
    <name evidence="6" type="ORF">PHAECO_LOCUS6079</name>
</gene>
<dbReference type="InterPro" id="IPR051487">
    <property type="entry name" value="Ser/Thr_Proteases_Immune/Dev"/>
</dbReference>
<dbReference type="PANTHER" id="PTHR24256">
    <property type="entry name" value="TRYPTASE-RELATED"/>
    <property type="match status" value="1"/>
</dbReference>
<keyword evidence="1" id="KW-1015">Disulfide bond</keyword>
<dbReference type="EMBL" id="OU896708">
    <property type="protein sequence ID" value="CAH1156136.1"/>
    <property type="molecule type" value="Genomic_DNA"/>
</dbReference>
<dbReference type="GO" id="GO:0004252">
    <property type="term" value="F:serine-type endopeptidase activity"/>
    <property type="evidence" value="ECO:0007669"/>
    <property type="project" value="InterPro"/>
</dbReference>
<feature type="region of interest" description="Disordered" evidence="3">
    <location>
        <begin position="904"/>
        <end position="930"/>
    </location>
</feature>
<feature type="region of interest" description="Disordered" evidence="3">
    <location>
        <begin position="601"/>
        <end position="693"/>
    </location>
</feature>
<evidence type="ECO:0000256" key="1">
    <source>
        <dbReference type="ARBA" id="ARBA00023157"/>
    </source>
</evidence>
<dbReference type="SMART" id="SM00020">
    <property type="entry name" value="Tryp_SPc"/>
    <property type="match status" value="1"/>
</dbReference>
<dbReference type="Proteomes" id="UP001153737">
    <property type="component" value="Chromosome 2"/>
</dbReference>
<feature type="signal peptide" evidence="4">
    <location>
        <begin position="1"/>
        <end position="20"/>
    </location>
</feature>
<feature type="domain" description="Peptidase S1" evidence="5">
    <location>
        <begin position="21"/>
        <end position="236"/>
    </location>
</feature>
<comment type="similarity">
    <text evidence="2">Belongs to the peptidase S1 family. CLIP subfamily.</text>
</comment>